<dbReference type="Pfam" id="PF00005">
    <property type="entry name" value="ABC_tran"/>
    <property type="match status" value="2"/>
</dbReference>
<dbReference type="RefSeq" id="WP_131598291.1">
    <property type="nucleotide sequence ID" value="NZ_CBDBYK010000005.1"/>
</dbReference>
<dbReference type="PROSITE" id="PS00211">
    <property type="entry name" value="ABC_TRANSPORTER_1"/>
    <property type="match status" value="1"/>
</dbReference>
<dbReference type="GO" id="GO:0016887">
    <property type="term" value="F:ATP hydrolysis activity"/>
    <property type="evidence" value="ECO:0007669"/>
    <property type="project" value="InterPro"/>
</dbReference>
<evidence type="ECO:0000256" key="8">
    <source>
        <dbReference type="SAM" id="MobiDB-lite"/>
    </source>
</evidence>
<keyword evidence="5" id="KW-0547">Nucleotide-binding</keyword>
<protein>
    <submittedName>
        <fullName evidence="10">Peptide ABC transporter ATP-binding protein</fullName>
    </submittedName>
</protein>
<dbReference type="AlphaFoldDB" id="A0A4R0XVJ0"/>
<sequence length="412" mass="46469">MEENIISVRGLEVSFKSSTKKKEITRIIRGVNFDIPKAKIVGFIGESGSGKSVTAKTLLNMNNNSITNANKIEIDGISLLEGKAKPVSSTQIQELETKLSKAKKKEKQKELRMKINRLKNDEKSQQPIGEKQSITKSRSKWKKIRGKKVAYIPQDSLTSLNPTKKIGIQIMESLELHSDLKTSKERKEKAIELLERFGVKGAKERINSYPHEFSGGMRQRVIIAMTVACMPDIIIADEPTTALDPTVQASVLELFEEIRREFGISIIFISHDIAVIATLCDYIYVFYAGRVIEKAYTTELFSNPKHPYTWSLMAAMPDTNIKAERLFTIPGTPPNFSNLPDGDPFSVRNPFALKVDYIKEPPLFEVSKDHWAATWLLHPSSPKMNPPKEVIDIIKNSKKILESNRGVKNEQK</sequence>
<dbReference type="GO" id="GO:0005886">
    <property type="term" value="C:plasma membrane"/>
    <property type="evidence" value="ECO:0007669"/>
    <property type="project" value="UniProtKB-SubCell"/>
</dbReference>
<keyword evidence="4" id="KW-1003">Cell membrane</keyword>
<evidence type="ECO:0000256" key="4">
    <source>
        <dbReference type="ARBA" id="ARBA00022475"/>
    </source>
</evidence>
<gene>
    <name evidence="10" type="ORF">C4B24_00500</name>
</gene>
<dbReference type="PANTHER" id="PTHR43297">
    <property type="entry name" value="OLIGOPEPTIDE TRANSPORT ATP-BINDING PROTEIN APPD"/>
    <property type="match status" value="1"/>
</dbReference>
<evidence type="ECO:0000256" key="3">
    <source>
        <dbReference type="ARBA" id="ARBA00022448"/>
    </source>
</evidence>
<evidence type="ECO:0000256" key="2">
    <source>
        <dbReference type="ARBA" id="ARBA00005417"/>
    </source>
</evidence>
<keyword evidence="3" id="KW-0813">Transport</keyword>
<dbReference type="InterPro" id="IPR003593">
    <property type="entry name" value="AAA+_ATPase"/>
</dbReference>
<dbReference type="SMART" id="SM00382">
    <property type="entry name" value="AAA"/>
    <property type="match status" value="1"/>
</dbReference>
<dbReference type="Proteomes" id="UP000294192">
    <property type="component" value="Unassembled WGS sequence"/>
</dbReference>
<dbReference type="EMBL" id="PSZO01000002">
    <property type="protein sequence ID" value="TCG11863.1"/>
    <property type="molecule type" value="Genomic_DNA"/>
</dbReference>
<dbReference type="PROSITE" id="PS50893">
    <property type="entry name" value="ABC_TRANSPORTER_2"/>
    <property type="match status" value="1"/>
</dbReference>
<evidence type="ECO:0000256" key="7">
    <source>
        <dbReference type="ARBA" id="ARBA00023136"/>
    </source>
</evidence>
<dbReference type="NCBIfam" id="TIGR01727">
    <property type="entry name" value="oligo_HPY"/>
    <property type="match status" value="1"/>
</dbReference>
<organism evidence="10 11">
    <name type="scientific">Mycoplasma marinum</name>
    <dbReference type="NCBI Taxonomy" id="1937190"/>
    <lineage>
        <taxon>Bacteria</taxon>
        <taxon>Bacillati</taxon>
        <taxon>Mycoplasmatota</taxon>
        <taxon>Mollicutes</taxon>
        <taxon>Mycoplasmataceae</taxon>
        <taxon>Mycoplasma</taxon>
    </lineage>
</organism>
<accession>A0A4R0XVJ0</accession>
<dbReference type="InterPro" id="IPR050388">
    <property type="entry name" value="ABC_Ni/Peptide_Import"/>
</dbReference>
<keyword evidence="11" id="KW-1185">Reference proteome</keyword>
<dbReference type="GO" id="GO:0005524">
    <property type="term" value="F:ATP binding"/>
    <property type="evidence" value="ECO:0007669"/>
    <property type="project" value="UniProtKB-KW"/>
</dbReference>
<evidence type="ECO:0000256" key="6">
    <source>
        <dbReference type="ARBA" id="ARBA00022840"/>
    </source>
</evidence>
<dbReference type="InterPro" id="IPR017871">
    <property type="entry name" value="ABC_transporter-like_CS"/>
</dbReference>
<dbReference type="InterPro" id="IPR013563">
    <property type="entry name" value="Oligopep_ABC_C"/>
</dbReference>
<dbReference type="PANTHER" id="PTHR43297:SF2">
    <property type="entry name" value="DIPEPTIDE TRANSPORT ATP-BINDING PROTEIN DPPD"/>
    <property type="match status" value="1"/>
</dbReference>
<dbReference type="GO" id="GO:0015833">
    <property type="term" value="P:peptide transport"/>
    <property type="evidence" value="ECO:0007669"/>
    <property type="project" value="InterPro"/>
</dbReference>
<dbReference type="Gene3D" id="3.40.50.300">
    <property type="entry name" value="P-loop containing nucleotide triphosphate hydrolases"/>
    <property type="match status" value="1"/>
</dbReference>
<comment type="subcellular location">
    <subcellularLocation>
        <location evidence="1">Cell membrane</location>
        <topology evidence="1">Peripheral membrane protein</topology>
    </subcellularLocation>
</comment>
<dbReference type="InterPro" id="IPR003439">
    <property type="entry name" value="ABC_transporter-like_ATP-bd"/>
</dbReference>
<evidence type="ECO:0000256" key="1">
    <source>
        <dbReference type="ARBA" id="ARBA00004202"/>
    </source>
</evidence>
<dbReference type="InterPro" id="IPR027417">
    <property type="entry name" value="P-loop_NTPase"/>
</dbReference>
<dbReference type="CDD" id="cd03257">
    <property type="entry name" value="ABC_NikE_OppD_transporters"/>
    <property type="match status" value="1"/>
</dbReference>
<evidence type="ECO:0000313" key="10">
    <source>
        <dbReference type="EMBL" id="TCG11863.1"/>
    </source>
</evidence>
<comment type="similarity">
    <text evidence="2">Belongs to the ABC transporter superfamily.</text>
</comment>
<proteinExistence type="inferred from homology"/>
<dbReference type="OrthoDB" id="9806285at2"/>
<feature type="domain" description="ABC transporter" evidence="9">
    <location>
        <begin position="8"/>
        <end position="313"/>
    </location>
</feature>
<name>A0A4R0XVJ0_9MOLU</name>
<reference evidence="10 11" key="1">
    <citation type="submission" date="2018-02" db="EMBL/GenBank/DDBJ databases">
        <title>Mycoplasma marinum and Mycoplasma todarodis sp. nov., moderately halophilic and psychrotolerant mycoplasmas isolated from cephalopods.</title>
        <authorList>
            <person name="Viver T."/>
        </authorList>
    </citation>
    <scope>NUCLEOTIDE SEQUENCE [LARGE SCALE GENOMIC DNA]</scope>
    <source>
        <strain evidence="10 11">PE</strain>
    </source>
</reference>
<evidence type="ECO:0000259" key="9">
    <source>
        <dbReference type="PROSITE" id="PS50893"/>
    </source>
</evidence>
<feature type="region of interest" description="Disordered" evidence="8">
    <location>
        <begin position="120"/>
        <end position="139"/>
    </location>
</feature>
<dbReference type="SUPFAM" id="SSF52540">
    <property type="entry name" value="P-loop containing nucleoside triphosphate hydrolases"/>
    <property type="match status" value="1"/>
</dbReference>
<keyword evidence="6 10" id="KW-0067">ATP-binding</keyword>
<evidence type="ECO:0000313" key="11">
    <source>
        <dbReference type="Proteomes" id="UP000294192"/>
    </source>
</evidence>
<evidence type="ECO:0000256" key="5">
    <source>
        <dbReference type="ARBA" id="ARBA00022741"/>
    </source>
</evidence>
<dbReference type="Pfam" id="PF08352">
    <property type="entry name" value="oligo_HPY"/>
    <property type="match status" value="1"/>
</dbReference>
<comment type="caution">
    <text evidence="10">The sequence shown here is derived from an EMBL/GenBank/DDBJ whole genome shotgun (WGS) entry which is preliminary data.</text>
</comment>
<keyword evidence="7" id="KW-0472">Membrane</keyword>